<accession>A0A2S4KNP3</accession>
<dbReference type="InterPro" id="IPR036378">
    <property type="entry name" value="FAS1_dom_sf"/>
</dbReference>
<feature type="domain" description="FAS1" evidence="3">
    <location>
        <begin position="25"/>
        <end position="122"/>
    </location>
</feature>
<dbReference type="SMART" id="SM00554">
    <property type="entry name" value="FAS1"/>
    <property type="match status" value="2"/>
</dbReference>
<reference evidence="4 5" key="1">
    <citation type="submission" date="2018-01" db="EMBL/GenBank/DDBJ databases">
        <title>Harnessing the power of phylogenomics to disentangle the directionality and signatures of interkingdom host jumping in the parasitic fungal genus Tolypocladium.</title>
        <authorList>
            <person name="Quandt C.A."/>
            <person name="Patterson W."/>
            <person name="Spatafora J.W."/>
        </authorList>
    </citation>
    <scope>NUCLEOTIDE SEQUENCE [LARGE SCALE GENOMIC DNA]</scope>
    <source>
        <strain evidence="4 5">NRBC 100945</strain>
    </source>
</reference>
<organism evidence="4 5">
    <name type="scientific">Tolypocladium paradoxum</name>
    <dbReference type="NCBI Taxonomy" id="94208"/>
    <lineage>
        <taxon>Eukaryota</taxon>
        <taxon>Fungi</taxon>
        <taxon>Dikarya</taxon>
        <taxon>Ascomycota</taxon>
        <taxon>Pezizomycotina</taxon>
        <taxon>Sordariomycetes</taxon>
        <taxon>Hypocreomycetidae</taxon>
        <taxon>Hypocreales</taxon>
        <taxon>Ophiocordycipitaceae</taxon>
        <taxon>Tolypocladium</taxon>
    </lineage>
</organism>
<dbReference type="InterPro" id="IPR050904">
    <property type="entry name" value="Adhesion/Biosynth-related"/>
</dbReference>
<feature type="region of interest" description="Disordered" evidence="1">
    <location>
        <begin position="341"/>
        <end position="369"/>
    </location>
</feature>
<sequence length="394" mass="41658">MHLSNSMRCLVASLALSGFANAQSAELLSGALKDYADLSLFRSLLSAFPKSLQSVVANKNTNITVLVPTNNAFTTYLSNSGISDVTKLGSEEIQTFFSYHILSASLKSSDFDDDRGMAIPTLLQEEKYNNRTAGPELMREFGNGATGQILFASSSNSSSRMRRQSTSPTVMLRAGLGQDALMRAVDGAWGPNKVNSFQIIDSVLIPPKPCSVTIRSSKDILSGLDAALNKTGLYPTLDTTPNVTCLAPSTSAFREAGNPQEALSKIDLTGALLHHTLKEVTYTNYLEDGMVLGTFNNTKVRVRIMDDDIYFNNAKVIEANVLTNNGLIHILDAVIKPDSNAPSSTSTASTSTASNGAPSSTSSSRASPSQSSAANVISVGFPGLVALVAGLAIA</sequence>
<dbReference type="PANTHER" id="PTHR10900">
    <property type="entry name" value="PERIOSTIN-RELATED"/>
    <property type="match status" value="1"/>
</dbReference>
<comment type="caution">
    <text evidence="4">The sequence shown here is derived from an EMBL/GenBank/DDBJ whole genome shotgun (WGS) entry which is preliminary data.</text>
</comment>
<dbReference type="PANTHER" id="PTHR10900:SF77">
    <property type="entry name" value="FI19380P1"/>
    <property type="match status" value="1"/>
</dbReference>
<evidence type="ECO:0000256" key="1">
    <source>
        <dbReference type="SAM" id="MobiDB-lite"/>
    </source>
</evidence>
<dbReference type="Pfam" id="PF02469">
    <property type="entry name" value="Fasciclin"/>
    <property type="match status" value="2"/>
</dbReference>
<dbReference type="STRING" id="94208.A0A2S4KNP3"/>
<dbReference type="InterPro" id="IPR000782">
    <property type="entry name" value="FAS1_domain"/>
</dbReference>
<dbReference type="Proteomes" id="UP000237481">
    <property type="component" value="Unassembled WGS sequence"/>
</dbReference>
<evidence type="ECO:0000256" key="2">
    <source>
        <dbReference type="SAM" id="SignalP"/>
    </source>
</evidence>
<protein>
    <recommendedName>
        <fullName evidence="3">FAS1 domain-containing protein</fullName>
    </recommendedName>
</protein>
<dbReference type="EMBL" id="PKSG01000984">
    <property type="protein sequence ID" value="POR31817.1"/>
    <property type="molecule type" value="Genomic_DNA"/>
</dbReference>
<feature type="domain" description="FAS1" evidence="3">
    <location>
        <begin position="208"/>
        <end position="335"/>
    </location>
</feature>
<feature type="signal peptide" evidence="2">
    <location>
        <begin position="1"/>
        <end position="22"/>
    </location>
</feature>
<feature type="chain" id="PRO_5015521765" description="FAS1 domain-containing protein" evidence="2">
    <location>
        <begin position="23"/>
        <end position="394"/>
    </location>
</feature>
<dbReference type="PROSITE" id="PS50213">
    <property type="entry name" value="FAS1"/>
    <property type="match status" value="2"/>
</dbReference>
<dbReference type="AlphaFoldDB" id="A0A2S4KNP3"/>
<dbReference type="Gene3D" id="2.30.180.10">
    <property type="entry name" value="FAS1 domain"/>
    <property type="match status" value="2"/>
</dbReference>
<evidence type="ECO:0000259" key="3">
    <source>
        <dbReference type="PROSITE" id="PS50213"/>
    </source>
</evidence>
<evidence type="ECO:0000313" key="4">
    <source>
        <dbReference type="EMBL" id="POR31817.1"/>
    </source>
</evidence>
<gene>
    <name evidence="4" type="ORF">TPAR_07981</name>
</gene>
<name>A0A2S4KNP3_9HYPO</name>
<dbReference type="OrthoDB" id="286301at2759"/>
<keyword evidence="5" id="KW-1185">Reference proteome</keyword>
<keyword evidence="2" id="KW-0732">Signal</keyword>
<dbReference type="SUPFAM" id="SSF82153">
    <property type="entry name" value="FAS1 domain"/>
    <property type="match status" value="2"/>
</dbReference>
<evidence type="ECO:0000313" key="5">
    <source>
        <dbReference type="Proteomes" id="UP000237481"/>
    </source>
</evidence>
<proteinExistence type="predicted"/>